<feature type="domain" description="Dockerin" evidence="1">
    <location>
        <begin position="136"/>
        <end position="198"/>
    </location>
</feature>
<dbReference type="Pfam" id="PF00404">
    <property type="entry name" value="Dockerin_1"/>
    <property type="match status" value="1"/>
</dbReference>
<sequence>MNFPDHEVPNRYKRVVLDNSKKARYNRLISTETNNAWLALNEIIINEKWKNQESNQEFNAGLSVKNVKDSVYAMDLKMSYDPALVEFESAASAKDVEQTSEGSIKLIRSVLGDAGGKEKEASLSAYTFQVTVDHPNPGVSGDINMDGKVSIGDLAIIAANYGKNSQSPDWQQAKKADINGDGVIDLSDLAFVAQKIIG</sequence>
<name>A0ABU6GUE4_9BACL</name>
<dbReference type="InterPro" id="IPR008965">
    <property type="entry name" value="CBM2/CBM3_carb-bd_dom_sf"/>
</dbReference>
<gene>
    <name evidence="2" type="ORF">P4H66_26550</name>
</gene>
<proteinExistence type="predicted"/>
<dbReference type="EMBL" id="JARLKZ010000023">
    <property type="protein sequence ID" value="MEC0243380.1"/>
    <property type="molecule type" value="Genomic_DNA"/>
</dbReference>
<keyword evidence="3" id="KW-1185">Reference proteome</keyword>
<dbReference type="RefSeq" id="WP_326091084.1">
    <property type="nucleotide sequence ID" value="NZ_JARLKZ010000023.1"/>
</dbReference>
<dbReference type="InterPro" id="IPR016134">
    <property type="entry name" value="Dockerin_dom"/>
</dbReference>
<organism evidence="2 3">
    <name type="scientific">Paenibacillus dokdonensis</name>
    <dbReference type="NCBI Taxonomy" id="2567944"/>
    <lineage>
        <taxon>Bacteria</taxon>
        <taxon>Bacillati</taxon>
        <taxon>Bacillota</taxon>
        <taxon>Bacilli</taxon>
        <taxon>Bacillales</taxon>
        <taxon>Paenibacillaceae</taxon>
        <taxon>Paenibacillus</taxon>
    </lineage>
</organism>
<evidence type="ECO:0000259" key="1">
    <source>
        <dbReference type="PROSITE" id="PS51766"/>
    </source>
</evidence>
<dbReference type="SUPFAM" id="SSF63446">
    <property type="entry name" value="Type I dockerin domain"/>
    <property type="match status" value="1"/>
</dbReference>
<dbReference type="PROSITE" id="PS00018">
    <property type="entry name" value="EF_HAND_1"/>
    <property type="match status" value="2"/>
</dbReference>
<dbReference type="InterPro" id="IPR036439">
    <property type="entry name" value="Dockerin_dom_sf"/>
</dbReference>
<evidence type="ECO:0000313" key="2">
    <source>
        <dbReference type="EMBL" id="MEC0243380.1"/>
    </source>
</evidence>
<dbReference type="Gene3D" id="2.60.40.680">
    <property type="match status" value="1"/>
</dbReference>
<dbReference type="Proteomes" id="UP001344632">
    <property type="component" value="Unassembled WGS sequence"/>
</dbReference>
<dbReference type="PROSITE" id="PS51766">
    <property type="entry name" value="DOCKERIN"/>
    <property type="match status" value="1"/>
</dbReference>
<protein>
    <submittedName>
        <fullName evidence="2">Dockerin type I domain-containing protein</fullName>
    </submittedName>
</protein>
<dbReference type="InterPro" id="IPR018247">
    <property type="entry name" value="EF_Hand_1_Ca_BS"/>
</dbReference>
<dbReference type="InterPro" id="IPR002105">
    <property type="entry name" value="Dockerin_1_rpt"/>
</dbReference>
<reference evidence="2 3" key="1">
    <citation type="submission" date="2023-03" db="EMBL/GenBank/DDBJ databases">
        <title>Bacillus Genome Sequencing.</title>
        <authorList>
            <person name="Dunlap C."/>
        </authorList>
    </citation>
    <scope>NUCLEOTIDE SEQUENCE [LARGE SCALE GENOMIC DNA]</scope>
    <source>
        <strain evidence="2 3">BD-525</strain>
    </source>
</reference>
<accession>A0ABU6GUE4</accession>
<dbReference type="CDD" id="cd14254">
    <property type="entry name" value="Dockerin_II"/>
    <property type="match status" value="1"/>
</dbReference>
<comment type="caution">
    <text evidence="2">The sequence shown here is derived from an EMBL/GenBank/DDBJ whole genome shotgun (WGS) entry which is preliminary data.</text>
</comment>
<evidence type="ECO:0000313" key="3">
    <source>
        <dbReference type="Proteomes" id="UP001344632"/>
    </source>
</evidence>
<dbReference type="SUPFAM" id="SSF49384">
    <property type="entry name" value="Carbohydrate-binding domain"/>
    <property type="match status" value="1"/>
</dbReference>
<dbReference type="Gene3D" id="1.10.1330.10">
    <property type="entry name" value="Dockerin domain"/>
    <property type="match status" value="1"/>
</dbReference>
<dbReference type="CDD" id="cd08547">
    <property type="entry name" value="Type_II_cohesin"/>
    <property type="match status" value="1"/>
</dbReference>